<name>A0A0W8FSG2_9ZZZZ</name>
<comment type="caution">
    <text evidence="1">The sequence shown here is derived from an EMBL/GenBank/DDBJ whole genome shotgun (WGS) entry which is preliminary data.</text>
</comment>
<organism evidence="1">
    <name type="scientific">hydrocarbon metagenome</name>
    <dbReference type="NCBI Taxonomy" id="938273"/>
    <lineage>
        <taxon>unclassified sequences</taxon>
        <taxon>metagenomes</taxon>
        <taxon>ecological metagenomes</taxon>
    </lineage>
</organism>
<proteinExistence type="predicted"/>
<dbReference type="AlphaFoldDB" id="A0A0W8FSG2"/>
<dbReference type="EMBL" id="LNQE01000890">
    <property type="protein sequence ID" value="KUG23678.1"/>
    <property type="molecule type" value="Genomic_DNA"/>
</dbReference>
<gene>
    <name evidence="1" type="ORF">ASZ90_006484</name>
</gene>
<reference evidence="1" key="1">
    <citation type="journal article" date="2015" name="Proc. Natl. Acad. Sci. U.S.A.">
        <title>Networks of energetic and metabolic interactions define dynamics in microbial communities.</title>
        <authorList>
            <person name="Embree M."/>
            <person name="Liu J.K."/>
            <person name="Al-Bassam M.M."/>
            <person name="Zengler K."/>
        </authorList>
    </citation>
    <scope>NUCLEOTIDE SEQUENCE</scope>
</reference>
<evidence type="ECO:0000313" key="1">
    <source>
        <dbReference type="EMBL" id="KUG23678.1"/>
    </source>
</evidence>
<accession>A0A0W8FSG2</accession>
<protein>
    <submittedName>
        <fullName evidence="1">Uncharacterized protein</fullName>
    </submittedName>
</protein>
<sequence>MKKIIAGGKSPGLCHVPSFIGKIKAVSQFEPSQNGGGKENA</sequence>